<comment type="caution">
    <text evidence="2">The sequence shown here is derived from an EMBL/GenBank/DDBJ whole genome shotgun (WGS) entry which is preliminary data.</text>
</comment>
<keyword evidence="3" id="KW-1185">Reference proteome</keyword>
<evidence type="ECO:0000256" key="1">
    <source>
        <dbReference type="SAM" id="Phobius"/>
    </source>
</evidence>
<reference evidence="2 3" key="1">
    <citation type="journal article" date="2018" name="Nat. Genet.">
        <title>The Rosa genome provides new insights in the design of modern roses.</title>
        <authorList>
            <person name="Bendahmane M."/>
        </authorList>
    </citation>
    <scope>NUCLEOTIDE SEQUENCE [LARGE SCALE GENOMIC DNA]</scope>
    <source>
        <strain evidence="3">cv. Old Blush</strain>
    </source>
</reference>
<keyword evidence="1" id="KW-0812">Transmembrane</keyword>
<accession>A0A2P6QBD2</accession>
<dbReference type="Gramene" id="PRQ31473">
    <property type="protein sequence ID" value="PRQ31473"/>
    <property type="gene ID" value="RchiOBHm_Chr5g0035891"/>
</dbReference>
<protein>
    <submittedName>
        <fullName evidence="2">Uncharacterized protein</fullName>
    </submittedName>
</protein>
<evidence type="ECO:0000313" key="3">
    <source>
        <dbReference type="Proteomes" id="UP000238479"/>
    </source>
</evidence>
<feature type="transmembrane region" description="Helical" evidence="1">
    <location>
        <begin position="6"/>
        <end position="24"/>
    </location>
</feature>
<dbReference type="AlphaFoldDB" id="A0A2P6QBD2"/>
<name>A0A2P6QBD2_ROSCH</name>
<evidence type="ECO:0000313" key="2">
    <source>
        <dbReference type="EMBL" id="PRQ31473.1"/>
    </source>
</evidence>
<keyword evidence="1" id="KW-0472">Membrane</keyword>
<dbReference type="Proteomes" id="UP000238479">
    <property type="component" value="Chromosome 5"/>
</dbReference>
<gene>
    <name evidence="2" type="ORF">RchiOBHm_Chr5g0035891</name>
</gene>
<proteinExistence type="predicted"/>
<dbReference type="EMBL" id="PDCK01000043">
    <property type="protein sequence ID" value="PRQ31473.1"/>
    <property type="molecule type" value="Genomic_DNA"/>
</dbReference>
<keyword evidence="1" id="KW-1133">Transmembrane helix</keyword>
<organism evidence="2 3">
    <name type="scientific">Rosa chinensis</name>
    <name type="common">China rose</name>
    <dbReference type="NCBI Taxonomy" id="74649"/>
    <lineage>
        <taxon>Eukaryota</taxon>
        <taxon>Viridiplantae</taxon>
        <taxon>Streptophyta</taxon>
        <taxon>Embryophyta</taxon>
        <taxon>Tracheophyta</taxon>
        <taxon>Spermatophyta</taxon>
        <taxon>Magnoliopsida</taxon>
        <taxon>eudicotyledons</taxon>
        <taxon>Gunneridae</taxon>
        <taxon>Pentapetalae</taxon>
        <taxon>rosids</taxon>
        <taxon>fabids</taxon>
        <taxon>Rosales</taxon>
        <taxon>Rosaceae</taxon>
        <taxon>Rosoideae</taxon>
        <taxon>Rosoideae incertae sedis</taxon>
        <taxon>Rosa</taxon>
    </lineage>
</organism>
<sequence>MFCVVDVLAGVFFTWLILRPFVVLRWRGRQKVGSCWWELLLNFGVDDIILHRLVIHSLIHMYRIRDCDRSGISTAPWRQRQKRHCKKKQEVALQGFAFPLDVFSPSPFILAPCLLL</sequence>